<evidence type="ECO:0000256" key="5">
    <source>
        <dbReference type="ARBA" id="ARBA00023125"/>
    </source>
</evidence>
<dbReference type="InterPro" id="IPR050234">
    <property type="entry name" value="Nuclear_hormone_rcpt_NR1"/>
</dbReference>
<keyword evidence="5" id="KW-0238">DNA-binding</keyword>
<dbReference type="GO" id="GO:0000978">
    <property type="term" value="F:RNA polymerase II cis-regulatory region sequence-specific DNA binding"/>
    <property type="evidence" value="ECO:0007669"/>
    <property type="project" value="TreeGrafter"/>
</dbReference>
<dbReference type="GO" id="GO:0004879">
    <property type="term" value="F:nuclear receptor activity"/>
    <property type="evidence" value="ECO:0007669"/>
    <property type="project" value="TreeGrafter"/>
</dbReference>
<evidence type="ECO:0000313" key="8">
    <source>
        <dbReference type="EMBL" id="CAD7643363.1"/>
    </source>
</evidence>
<keyword evidence="4" id="KW-0805">Transcription regulation</keyword>
<keyword evidence="1" id="KW-0479">Metal-binding</keyword>
<reference evidence="8" key="1">
    <citation type="submission" date="2020-11" db="EMBL/GenBank/DDBJ databases">
        <authorList>
            <person name="Tran Van P."/>
        </authorList>
    </citation>
    <scope>NUCLEOTIDE SEQUENCE</scope>
</reference>
<dbReference type="Proteomes" id="UP000728032">
    <property type="component" value="Unassembled WGS sequence"/>
</dbReference>
<proteinExistence type="predicted"/>
<protein>
    <submittedName>
        <fullName evidence="8">Uncharacterized protein</fullName>
    </submittedName>
</protein>
<evidence type="ECO:0000256" key="7">
    <source>
        <dbReference type="ARBA" id="ARBA00023170"/>
    </source>
</evidence>
<organism evidence="8">
    <name type="scientific">Oppiella nova</name>
    <dbReference type="NCBI Taxonomy" id="334625"/>
    <lineage>
        <taxon>Eukaryota</taxon>
        <taxon>Metazoa</taxon>
        <taxon>Ecdysozoa</taxon>
        <taxon>Arthropoda</taxon>
        <taxon>Chelicerata</taxon>
        <taxon>Arachnida</taxon>
        <taxon>Acari</taxon>
        <taxon>Acariformes</taxon>
        <taxon>Sarcoptiformes</taxon>
        <taxon>Oribatida</taxon>
        <taxon>Brachypylina</taxon>
        <taxon>Oppioidea</taxon>
        <taxon>Oppiidae</taxon>
        <taxon>Oppiella</taxon>
    </lineage>
</organism>
<evidence type="ECO:0000256" key="4">
    <source>
        <dbReference type="ARBA" id="ARBA00023015"/>
    </source>
</evidence>
<evidence type="ECO:0000313" key="9">
    <source>
        <dbReference type="Proteomes" id="UP000728032"/>
    </source>
</evidence>
<accession>A0A7R9QFV8</accession>
<dbReference type="PANTHER" id="PTHR24082">
    <property type="entry name" value="NUCLEAR HORMONE RECEPTOR"/>
    <property type="match status" value="1"/>
</dbReference>
<dbReference type="AlphaFoldDB" id="A0A7R9QFV8"/>
<name>A0A7R9QFV8_9ACAR</name>
<keyword evidence="7" id="KW-0675">Receptor</keyword>
<keyword evidence="3" id="KW-0862">Zinc</keyword>
<gene>
    <name evidence="8" type="ORF">ONB1V03_LOCUS4097</name>
</gene>
<keyword evidence="2" id="KW-0863">Zinc-finger</keyword>
<evidence type="ECO:0000256" key="6">
    <source>
        <dbReference type="ARBA" id="ARBA00023163"/>
    </source>
</evidence>
<keyword evidence="6" id="KW-0804">Transcription</keyword>
<dbReference type="SUPFAM" id="SSF48508">
    <property type="entry name" value="Nuclear receptor ligand-binding domain"/>
    <property type="match status" value="1"/>
</dbReference>
<dbReference type="PANTHER" id="PTHR24082:SF283">
    <property type="entry name" value="NUCLEAR HORMONE RECEPTOR HR96"/>
    <property type="match status" value="1"/>
</dbReference>
<sequence>MLNSFTTACPDDQYSLVKNSCTEMLLLRFFTCFMLAMLDDNNSLLTAIILFNPNRPNLTHRHYVQLEQQLYIYLLQRYLLLKYK</sequence>
<dbReference type="GO" id="GO:0030154">
    <property type="term" value="P:cell differentiation"/>
    <property type="evidence" value="ECO:0007669"/>
    <property type="project" value="TreeGrafter"/>
</dbReference>
<evidence type="ECO:0000256" key="2">
    <source>
        <dbReference type="ARBA" id="ARBA00022771"/>
    </source>
</evidence>
<dbReference type="EMBL" id="CAJPVJ010001340">
    <property type="protein sequence ID" value="CAG2164546.1"/>
    <property type="molecule type" value="Genomic_DNA"/>
</dbReference>
<dbReference type="EMBL" id="OC916165">
    <property type="protein sequence ID" value="CAD7643363.1"/>
    <property type="molecule type" value="Genomic_DNA"/>
</dbReference>
<dbReference type="GO" id="GO:0045944">
    <property type="term" value="P:positive regulation of transcription by RNA polymerase II"/>
    <property type="evidence" value="ECO:0007669"/>
    <property type="project" value="TreeGrafter"/>
</dbReference>
<dbReference type="GO" id="GO:0008270">
    <property type="term" value="F:zinc ion binding"/>
    <property type="evidence" value="ECO:0007669"/>
    <property type="project" value="UniProtKB-KW"/>
</dbReference>
<dbReference type="GO" id="GO:0000122">
    <property type="term" value="P:negative regulation of transcription by RNA polymerase II"/>
    <property type="evidence" value="ECO:0007669"/>
    <property type="project" value="TreeGrafter"/>
</dbReference>
<keyword evidence="9" id="KW-1185">Reference proteome</keyword>
<evidence type="ECO:0000256" key="1">
    <source>
        <dbReference type="ARBA" id="ARBA00022723"/>
    </source>
</evidence>
<dbReference type="OrthoDB" id="6247587at2759"/>
<dbReference type="InterPro" id="IPR035500">
    <property type="entry name" value="NHR-like_dom_sf"/>
</dbReference>
<dbReference type="Gene3D" id="1.10.565.10">
    <property type="entry name" value="Retinoid X Receptor"/>
    <property type="match status" value="2"/>
</dbReference>
<feature type="non-terminal residue" evidence="8">
    <location>
        <position position="84"/>
    </location>
</feature>
<evidence type="ECO:0000256" key="3">
    <source>
        <dbReference type="ARBA" id="ARBA00022833"/>
    </source>
</evidence>